<evidence type="ECO:0000256" key="2">
    <source>
        <dbReference type="ARBA" id="ARBA00022741"/>
    </source>
</evidence>
<dbReference type="InterPro" id="IPR027417">
    <property type="entry name" value="P-loop_NTPase"/>
</dbReference>
<dbReference type="PROSITE" id="PS00211">
    <property type="entry name" value="ABC_TRANSPORTER_1"/>
    <property type="match status" value="1"/>
</dbReference>
<dbReference type="PROSITE" id="PS50893">
    <property type="entry name" value="ABC_TRANSPORTER_2"/>
    <property type="match status" value="1"/>
</dbReference>
<dbReference type="InterPro" id="IPR017871">
    <property type="entry name" value="ABC_transporter-like_CS"/>
</dbReference>
<dbReference type="GO" id="GO:0016887">
    <property type="term" value="F:ATP hydrolysis activity"/>
    <property type="evidence" value="ECO:0007669"/>
    <property type="project" value="InterPro"/>
</dbReference>
<protein>
    <submittedName>
        <fullName evidence="5">ABC transporter</fullName>
    </submittedName>
</protein>
<dbReference type="Gene3D" id="3.40.50.300">
    <property type="entry name" value="P-loop containing nucleotide triphosphate hydrolases"/>
    <property type="match status" value="1"/>
</dbReference>
<evidence type="ECO:0000313" key="5">
    <source>
        <dbReference type="EMBL" id="EOM74306.1"/>
    </source>
</evidence>
<dbReference type="GO" id="GO:0005886">
    <property type="term" value="C:plasma membrane"/>
    <property type="evidence" value="ECO:0007669"/>
    <property type="project" value="TreeGrafter"/>
</dbReference>
<evidence type="ECO:0000313" key="6">
    <source>
        <dbReference type="Proteomes" id="UP000013525"/>
    </source>
</evidence>
<dbReference type="Pfam" id="PF00005">
    <property type="entry name" value="ABC_tran"/>
    <property type="match status" value="1"/>
</dbReference>
<dbReference type="InterPro" id="IPR017911">
    <property type="entry name" value="MacB-like_ATP-bd"/>
</dbReference>
<gene>
    <name evidence="5" type="ORF">Rrhod_4450</name>
</gene>
<name>R7WGZ2_9NOCA</name>
<comment type="caution">
    <text evidence="5">The sequence shown here is derived from an EMBL/GenBank/DDBJ whole genome shotgun (WGS) entry which is preliminary data.</text>
</comment>
<dbReference type="PANTHER" id="PTHR24220:SF685">
    <property type="entry name" value="ABC TRANSPORTER RELATED"/>
    <property type="match status" value="1"/>
</dbReference>
<evidence type="ECO:0000256" key="1">
    <source>
        <dbReference type="ARBA" id="ARBA00022448"/>
    </source>
</evidence>
<feature type="domain" description="ABC transporter" evidence="4">
    <location>
        <begin position="13"/>
        <end position="249"/>
    </location>
</feature>
<reference evidence="5 6" key="1">
    <citation type="journal article" date="2013" name="Genome Announc.">
        <title>Draft Genome Sequence of Rhodococcus rhodnii Strain LMG5362, a Symbiont of Rhodnius prolixus (Hemiptera, Reduviidae, Triatominae), the Principle Vector of Trypanosoma cruzi.</title>
        <authorList>
            <person name="Pachebat J.A."/>
            <person name="van Keulen G."/>
            <person name="Whitten M.M."/>
            <person name="Girdwood S."/>
            <person name="Del Sol R."/>
            <person name="Dyson P.J."/>
            <person name="Facey P.D."/>
        </authorList>
    </citation>
    <scope>NUCLEOTIDE SEQUENCE [LARGE SCALE GENOMIC DNA]</scope>
    <source>
        <strain evidence="5 6">LMG 5362</strain>
    </source>
</reference>
<accession>R7WGZ2</accession>
<evidence type="ECO:0000259" key="4">
    <source>
        <dbReference type="PROSITE" id="PS50893"/>
    </source>
</evidence>
<keyword evidence="1" id="KW-0813">Transport</keyword>
<dbReference type="eggNOG" id="COG1136">
    <property type="taxonomic scope" value="Bacteria"/>
</dbReference>
<dbReference type="InterPro" id="IPR003593">
    <property type="entry name" value="AAA+_ATPase"/>
</dbReference>
<sequence>MSHTNTRIGESALSLRDVTLTYPDGQSRVTALDDVSLDVAAGEIAAVTGPSGSGKSTLLAVAGALVRPDRGSVLFRMPSGVADLASLGRREASRVRREHIGIVFQGSNMVSSLTAREQLEAMVHLGQRLVVPASVRRRTRERALELLDAVGLADHANKRSNQLSGGQRQRVNLARALMNSPSMLVVDEPTSALDQERGAAILDLVVSVAREQDAATLLVTHDLRHLDRMDSVYRVVDGRLEAASQAALA</sequence>
<keyword evidence="3" id="KW-0067">ATP-binding</keyword>
<keyword evidence="2" id="KW-0547">Nucleotide-binding</keyword>
<proteinExistence type="predicted"/>
<dbReference type="Proteomes" id="UP000013525">
    <property type="component" value="Unassembled WGS sequence"/>
</dbReference>
<dbReference type="InterPro" id="IPR003439">
    <property type="entry name" value="ABC_transporter-like_ATP-bd"/>
</dbReference>
<organism evidence="5 6">
    <name type="scientific">Rhodococcus rhodnii LMG 5362</name>
    <dbReference type="NCBI Taxonomy" id="1273125"/>
    <lineage>
        <taxon>Bacteria</taxon>
        <taxon>Bacillati</taxon>
        <taxon>Actinomycetota</taxon>
        <taxon>Actinomycetes</taxon>
        <taxon>Mycobacteriales</taxon>
        <taxon>Nocardiaceae</taxon>
        <taxon>Rhodococcus</taxon>
    </lineage>
</organism>
<dbReference type="CDD" id="cd03255">
    <property type="entry name" value="ABC_MJ0796_LolCDE_FtsE"/>
    <property type="match status" value="1"/>
</dbReference>
<dbReference type="AlphaFoldDB" id="R7WGZ2"/>
<dbReference type="GO" id="GO:0005524">
    <property type="term" value="F:ATP binding"/>
    <property type="evidence" value="ECO:0007669"/>
    <property type="project" value="UniProtKB-KW"/>
</dbReference>
<dbReference type="PANTHER" id="PTHR24220">
    <property type="entry name" value="IMPORT ATP-BINDING PROTEIN"/>
    <property type="match status" value="1"/>
</dbReference>
<keyword evidence="6" id="KW-1185">Reference proteome</keyword>
<dbReference type="SMART" id="SM00382">
    <property type="entry name" value="AAA"/>
    <property type="match status" value="1"/>
</dbReference>
<dbReference type="GO" id="GO:0022857">
    <property type="term" value="F:transmembrane transporter activity"/>
    <property type="evidence" value="ECO:0007669"/>
    <property type="project" value="TreeGrafter"/>
</dbReference>
<dbReference type="InterPro" id="IPR015854">
    <property type="entry name" value="ABC_transpr_LolD-like"/>
</dbReference>
<evidence type="ECO:0000256" key="3">
    <source>
        <dbReference type="ARBA" id="ARBA00022840"/>
    </source>
</evidence>
<dbReference type="PATRIC" id="fig|1273125.3.peg.4224"/>
<dbReference type="SUPFAM" id="SSF52540">
    <property type="entry name" value="P-loop containing nucleoside triphosphate hydrolases"/>
    <property type="match status" value="1"/>
</dbReference>
<dbReference type="EMBL" id="APMY01000133">
    <property type="protein sequence ID" value="EOM74306.1"/>
    <property type="molecule type" value="Genomic_DNA"/>
</dbReference>